<keyword evidence="4" id="KW-1185">Reference proteome</keyword>
<dbReference type="PROSITE" id="PS51257">
    <property type="entry name" value="PROKAR_LIPOPROTEIN"/>
    <property type="match status" value="1"/>
</dbReference>
<sequence>MKRKNNKARKKIFRMNLSTILCLTMVAVFAAGCGFRKQGSGNVIDSDAQSSVQPDETEKIERNTDFIETGEERDETAFISDRSDSFSVDITAANVIVVEADTNLVLYRKNSSDRIAPASTAKIIMALTALDVCSAEDCVTVGSEIMMMHDDSSRAWLNQGDTPYALT</sequence>
<feature type="signal peptide" evidence="1">
    <location>
        <begin position="1"/>
        <end position="30"/>
    </location>
</feature>
<accession>N2BBJ0</accession>
<dbReference type="SUPFAM" id="SSF56601">
    <property type="entry name" value="beta-lactamase/transpeptidase-like"/>
    <property type="match status" value="1"/>
</dbReference>
<dbReference type="Gene3D" id="3.40.710.10">
    <property type="entry name" value="DD-peptidase/beta-lactamase superfamily"/>
    <property type="match status" value="1"/>
</dbReference>
<protein>
    <recommendedName>
        <fullName evidence="2">Peptidase S11 D-alanyl-D-alanine carboxypeptidase A N-terminal domain-containing protein</fullName>
    </recommendedName>
</protein>
<name>N2BBJ0_9FIRM</name>
<feature type="chain" id="PRO_5004114210" description="Peptidase S11 D-alanyl-D-alanine carboxypeptidase A N-terminal domain-containing protein" evidence="1">
    <location>
        <begin position="31"/>
        <end position="167"/>
    </location>
</feature>
<dbReference type="AlphaFoldDB" id="N2BBJ0"/>
<dbReference type="HOGENOM" id="CLU_1616462_0_0_9"/>
<keyword evidence="1" id="KW-0732">Signal</keyword>
<evidence type="ECO:0000256" key="1">
    <source>
        <dbReference type="SAM" id="SignalP"/>
    </source>
</evidence>
<dbReference type="GO" id="GO:0006508">
    <property type="term" value="P:proteolysis"/>
    <property type="evidence" value="ECO:0007669"/>
    <property type="project" value="InterPro"/>
</dbReference>
<dbReference type="InterPro" id="IPR001967">
    <property type="entry name" value="Peptidase_S11_N"/>
</dbReference>
<evidence type="ECO:0000313" key="3">
    <source>
        <dbReference type="EMBL" id="EMZ35848.1"/>
    </source>
</evidence>
<dbReference type="EMBL" id="AQFT01000025">
    <property type="protein sequence ID" value="EMZ35848.1"/>
    <property type="molecule type" value="Genomic_DNA"/>
</dbReference>
<feature type="domain" description="Peptidase S11 D-alanyl-D-alanine carboxypeptidase A N-terminal" evidence="2">
    <location>
        <begin position="89"/>
        <end position="160"/>
    </location>
</feature>
<organism evidence="3 4">
    <name type="scientific">Eubacterium plexicaudatum ASF492</name>
    <dbReference type="NCBI Taxonomy" id="1235802"/>
    <lineage>
        <taxon>Bacteria</taxon>
        <taxon>Bacillati</taxon>
        <taxon>Bacillota</taxon>
        <taxon>Clostridia</taxon>
        <taxon>Eubacteriales</taxon>
        <taxon>Eubacteriaceae</taxon>
        <taxon>Eubacterium</taxon>
    </lineage>
</organism>
<dbReference type="Pfam" id="PF00768">
    <property type="entry name" value="Peptidase_S11"/>
    <property type="match status" value="1"/>
</dbReference>
<gene>
    <name evidence="3" type="ORF">C823_00979</name>
</gene>
<evidence type="ECO:0000313" key="4">
    <source>
        <dbReference type="Proteomes" id="UP000012589"/>
    </source>
</evidence>
<reference evidence="3 4" key="1">
    <citation type="journal article" date="2014" name="Genome Announc.">
        <title>Draft genome sequences of the altered schaedler flora, a defined bacterial community from gnotobiotic mice.</title>
        <authorList>
            <person name="Wannemuehler M.J."/>
            <person name="Overstreet A.M."/>
            <person name="Ward D.V."/>
            <person name="Phillips G.J."/>
        </authorList>
    </citation>
    <scope>NUCLEOTIDE SEQUENCE [LARGE SCALE GENOMIC DNA]</scope>
    <source>
        <strain evidence="3 4">ASF492</strain>
    </source>
</reference>
<proteinExistence type="predicted"/>
<evidence type="ECO:0000259" key="2">
    <source>
        <dbReference type="Pfam" id="PF00768"/>
    </source>
</evidence>
<comment type="caution">
    <text evidence="3">The sequence shown here is derived from an EMBL/GenBank/DDBJ whole genome shotgun (WGS) entry which is preliminary data.</text>
</comment>
<dbReference type="InterPro" id="IPR012338">
    <property type="entry name" value="Beta-lactam/transpept-like"/>
</dbReference>
<dbReference type="Proteomes" id="UP000012589">
    <property type="component" value="Unassembled WGS sequence"/>
</dbReference>
<dbReference type="PATRIC" id="fig|1235802.3.peg.1049"/>
<dbReference type="GO" id="GO:0009002">
    <property type="term" value="F:serine-type D-Ala-D-Ala carboxypeptidase activity"/>
    <property type="evidence" value="ECO:0007669"/>
    <property type="project" value="InterPro"/>
</dbReference>
<dbReference type="STRING" id="1235802.C823_00979"/>